<proteinExistence type="predicted"/>
<evidence type="ECO:0000313" key="2">
    <source>
        <dbReference type="EMBL" id="KYC37839.1"/>
    </source>
</evidence>
<dbReference type="Pfam" id="PF05016">
    <property type="entry name" value="ParE_toxin"/>
    <property type="match status" value="1"/>
</dbReference>
<evidence type="ECO:0000256" key="1">
    <source>
        <dbReference type="ARBA" id="ARBA00022649"/>
    </source>
</evidence>
<name>A0A139WZG3_9CYAN</name>
<accession>A0A139WZG3</accession>
<dbReference type="EMBL" id="ANNX02000045">
    <property type="protein sequence ID" value="KYC37839.1"/>
    <property type="molecule type" value="Genomic_DNA"/>
</dbReference>
<dbReference type="Proteomes" id="UP000076925">
    <property type="component" value="Unassembled WGS sequence"/>
</dbReference>
<comment type="caution">
    <text evidence="2">The sequence shown here is derived from an EMBL/GenBank/DDBJ whole genome shotgun (WGS) entry which is preliminary data.</text>
</comment>
<dbReference type="STRING" id="128403.WA1_04850"/>
<dbReference type="InterPro" id="IPR035093">
    <property type="entry name" value="RelE/ParE_toxin_dom_sf"/>
</dbReference>
<reference evidence="2 3" key="1">
    <citation type="journal article" date="2013" name="Genome Biol. Evol.">
        <title>Genomes of Stigonematalean cyanobacteria (subsection V) and the evolution of oxygenic photosynthesis from prokaryotes to plastids.</title>
        <authorList>
            <person name="Dagan T."/>
            <person name="Roettger M."/>
            <person name="Stucken K."/>
            <person name="Landan G."/>
            <person name="Koch R."/>
            <person name="Major P."/>
            <person name="Gould S.B."/>
            <person name="Goremykin V.V."/>
            <person name="Rippka R."/>
            <person name="Tandeau de Marsac N."/>
            <person name="Gugger M."/>
            <person name="Lockhart P.J."/>
            <person name="Allen J.F."/>
            <person name="Brune I."/>
            <person name="Maus I."/>
            <person name="Puhler A."/>
            <person name="Martin W.F."/>
        </authorList>
    </citation>
    <scope>NUCLEOTIDE SEQUENCE [LARGE SCALE GENOMIC DNA]</scope>
    <source>
        <strain evidence="2 3">PCC 7110</strain>
    </source>
</reference>
<gene>
    <name evidence="2" type="ORF">WA1_04850</name>
</gene>
<dbReference type="InterPro" id="IPR007712">
    <property type="entry name" value="RelE/ParE_toxin"/>
</dbReference>
<dbReference type="SUPFAM" id="SSF143011">
    <property type="entry name" value="RelE-like"/>
    <property type="match status" value="1"/>
</dbReference>
<keyword evidence="1" id="KW-1277">Toxin-antitoxin system</keyword>
<sequence>MSNYTVYIQPETFSDIKNLPGNIKQRVRKAIQGLADNPRPPDSKRLDLPEFEAEVWRLRLDNWRIVYAITEENSIVDVLAVRKRPPYDYGDLETLLSDLKLF</sequence>
<dbReference type="RefSeq" id="WP_017743175.1">
    <property type="nucleotide sequence ID" value="NZ_KQ976354.1"/>
</dbReference>
<protein>
    <submittedName>
        <fullName evidence="2">Plasmid stabilization system</fullName>
    </submittedName>
</protein>
<evidence type="ECO:0000313" key="3">
    <source>
        <dbReference type="Proteomes" id="UP000076925"/>
    </source>
</evidence>
<keyword evidence="3" id="KW-1185">Reference proteome</keyword>
<dbReference type="OrthoDB" id="517126at2"/>
<dbReference type="AlphaFoldDB" id="A0A139WZG3"/>
<dbReference type="Gene3D" id="3.30.2310.20">
    <property type="entry name" value="RelE-like"/>
    <property type="match status" value="1"/>
</dbReference>
<organism evidence="2 3">
    <name type="scientific">Scytonema hofmannii PCC 7110</name>
    <dbReference type="NCBI Taxonomy" id="128403"/>
    <lineage>
        <taxon>Bacteria</taxon>
        <taxon>Bacillati</taxon>
        <taxon>Cyanobacteriota</taxon>
        <taxon>Cyanophyceae</taxon>
        <taxon>Nostocales</taxon>
        <taxon>Scytonemataceae</taxon>
        <taxon>Scytonema</taxon>
    </lineage>
</organism>
<dbReference type="PANTHER" id="PTHR38813">
    <property type="match status" value="1"/>
</dbReference>
<dbReference type="PANTHER" id="PTHR38813:SF1">
    <property type="entry name" value="TOXIN RELE1-RELATED"/>
    <property type="match status" value="1"/>
</dbReference>
<dbReference type="InterPro" id="IPR052747">
    <property type="entry name" value="TA_system_RelE_toxin"/>
</dbReference>